<dbReference type="HOGENOM" id="CLU_049413_0_0_1"/>
<accession>A0A072UHW3</accession>
<reference evidence="2 5" key="1">
    <citation type="journal article" date="2011" name="Nature">
        <title>The Medicago genome provides insight into the evolution of rhizobial symbioses.</title>
        <authorList>
            <person name="Young N.D."/>
            <person name="Debelle F."/>
            <person name="Oldroyd G.E."/>
            <person name="Geurts R."/>
            <person name="Cannon S.B."/>
            <person name="Udvardi M.K."/>
            <person name="Benedito V.A."/>
            <person name="Mayer K.F."/>
            <person name="Gouzy J."/>
            <person name="Schoof H."/>
            <person name="Van de Peer Y."/>
            <person name="Proost S."/>
            <person name="Cook D.R."/>
            <person name="Meyers B.C."/>
            <person name="Spannagl M."/>
            <person name="Cheung F."/>
            <person name="De Mita S."/>
            <person name="Krishnakumar V."/>
            <person name="Gundlach H."/>
            <person name="Zhou S."/>
            <person name="Mudge J."/>
            <person name="Bharti A.K."/>
            <person name="Murray J.D."/>
            <person name="Naoumkina M.A."/>
            <person name="Rosen B."/>
            <person name="Silverstein K.A."/>
            <person name="Tang H."/>
            <person name="Rombauts S."/>
            <person name="Zhao P.X."/>
            <person name="Zhou P."/>
            <person name="Barbe V."/>
            <person name="Bardou P."/>
            <person name="Bechner M."/>
            <person name="Bellec A."/>
            <person name="Berger A."/>
            <person name="Berges H."/>
            <person name="Bidwell S."/>
            <person name="Bisseling T."/>
            <person name="Choisne N."/>
            <person name="Couloux A."/>
            <person name="Denny R."/>
            <person name="Deshpande S."/>
            <person name="Dai X."/>
            <person name="Doyle J.J."/>
            <person name="Dudez A.M."/>
            <person name="Farmer A.D."/>
            <person name="Fouteau S."/>
            <person name="Franken C."/>
            <person name="Gibelin C."/>
            <person name="Gish J."/>
            <person name="Goldstein S."/>
            <person name="Gonzalez A.J."/>
            <person name="Green P.J."/>
            <person name="Hallab A."/>
            <person name="Hartog M."/>
            <person name="Hua A."/>
            <person name="Humphray S.J."/>
            <person name="Jeong D.H."/>
            <person name="Jing Y."/>
            <person name="Jocker A."/>
            <person name="Kenton S.M."/>
            <person name="Kim D.J."/>
            <person name="Klee K."/>
            <person name="Lai H."/>
            <person name="Lang C."/>
            <person name="Lin S."/>
            <person name="Macmil S.L."/>
            <person name="Magdelenat G."/>
            <person name="Matthews L."/>
            <person name="McCorrison J."/>
            <person name="Monaghan E.L."/>
            <person name="Mun J.H."/>
            <person name="Najar F.Z."/>
            <person name="Nicholson C."/>
            <person name="Noirot C."/>
            <person name="O'Bleness M."/>
            <person name="Paule C.R."/>
            <person name="Poulain J."/>
            <person name="Prion F."/>
            <person name="Qin B."/>
            <person name="Qu C."/>
            <person name="Retzel E.F."/>
            <person name="Riddle C."/>
            <person name="Sallet E."/>
            <person name="Samain S."/>
            <person name="Samson N."/>
            <person name="Sanders I."/>
            <person name="Saurat O."/>
            <person name="Scarpelli C."/>
            <person name="Schiex T."/>
            <person name="Segurens B."/>
            <person name="Severin A.J."/>
            <person name="Sherrier D.J."/>
            <person name="Shi R."/>
            <person name="Sims S."/>
            <person name="Singer S.R."/>
            <person name="Sinharoy S."/>
            <person name="Sterck L."/>
            <person name="Viollet A."/>
            <person name="Wang B.B."/>
            <person name="Wang K."/>
            <person name="Wang M."/>
            <person name="Wang X."/>
            <person name="Warfsmann J."/>
            <person name="Weissenbach J."/>
            <person name="White D.D."/>
            <person name="White J.D."/>
            <person name="Wiley G.B."/>
            <person name="Wincker P."/>
            <person name="Xing Y."/>
            <person name="Yang L."/>
            <person name="Yao Z."/>
            <person name="Ying F."/>
            <person name="Zhai J."/>
            <person name="Zhou L."/>
            <person name="Zuber A."/>
            <person name="Denarie J."/>
            <person name="Dixon R.A."/>
            <person name="May G.D."/>
            <person name="Schwartz D.C."/>
            <person name="Rogers J."/>
            <person name="Quetier F."/>
            <person name="Town C.D."/>
            <person name="Roe B.A."/>
        </authorList>
    </citation>
    <scope>NUCLEOTIDE SEQUENCE [LARGE SCALE GENOMIC DNA]</scope>
    <source>
        <strain evidence="2">A17</strain>
        <strain evidence="4 5">cv. Jemalong A17</strain>
    </source>
</reference>
<dbReference type="PANTHER" id="PTHR46234">
    <property type="entry name" value="ALPHA/BETA-HYDROLASES SUPERFAMILY PROTEIN"/>
    <property type="match status" value="1"/>
</dbReference>
<keyword evidence="5" id="KW-1185">Reference proteome</keyword>
<gene>
    <name evidence="4" type="primary">25491341</name>
    <name evidence="2" type="ordered locus">MTR_4g011320</name>
    <name evidence="3" type="ORF">MtrunA17_Chr4g0003791</name>
</gene>
<dbReference type="GO" id="GO:0004622">
    <property type="term" value="F:phosphatidylcholine lysophospholipase activity"/>
    <property type="evidence" value="ECO:0007669"/>
    <property type="project" value="UniProtKB-EC"/>
</dbReference>
<reference evidence="3" key="4">
    <citation type="journal article" date="2018" name="Nat. Plants">
        <title>Whole-genome landscape of Medicago truncatula symbiotic genes.</title>
        <authorList>
            <person name="Pecrix Y."/>
            <person name="Gamas P."/>
            <person name="Carrere S."/>
        </authorList>
    </citation>
    <scope>NUCLEOTIDE SEQUENCE</scope>
    <source>
        <tissue evidence="3">Leaves</tissue>
    </source>
</reference>
<evidence type="ECO:0000259" key="1">
    <source>
        <dbReference type="Pfam" id="PF02230"/>
    </source>
</evidence>
<dbReference type="EC" id="3.1.1.5" evidence="3"/>
<dbReference type="EMBL" id="CM001220">
    <property type="protein sequence ID" value="KEH28718.1"/>
    <property type="molecule type" value="Genomic_DNA"/>
</dbReference>
<dbReference type="Gramene" id="rna20490">
    <property type="protein sequence ID" value="RHN58568.1"/>
    <property type="gene ID" value="gene20490"/>
</dbReference>
<dbReference type="AlphaFoldDB" id="A0A072UHW3"/>
<dbReference type="KEGG" id="mtr:25491341"/>
<proteinExistence type="predicted"/>
<name>A0A072UHW3_MEDTR</name>
<reference evidence="2 5" key="2">
    <citation type="journal article" date="2014" name="BMC Genomics">
        <title>An improved genome release (version Mt4.0) for the model legume Medicago truncatula.</title>
        <authorList>
            <person name="Tang H."/>
            <person name="Krishnakumar V."/>
            <person name="Bidwell S."/>
            <person name="Rosen B."/>
            <person name="Chan A."/>
            <person name="Zhou S."/>
            <person name="Gentzbittel L."/>
            <person name="Childs K.L."/>
            <person name="Yandell M."/>
            <person name="Gundlach H."/>
            <person name="Mayer K.F."/>
            <person name="Schwartz D.C."/>
            <person name="Town C.D."/>
        </authorList>
    </citation>
    <scope>GENOME REANNOTATION</scope>
    <source>
        <strain evidence="2">A17</strain>
        <strain evidence="4 5">cv. Jemalong A17</strain>
    </source>
</reference>
<sequence>MNHACYQLGSGSGTARRTNLEFGKTHVVRPKGKHQATIVWLHGLGDNGLSSYQLLESLPLPNIKWICPTAPTRPVAILGRFSCTAWFDMGELSDDGPDDWEGLDASAAHIANLLSTEPADVKVGIGGFSMGAATALYSATCFAMGRYGNGLPYTLNLRAVIGLSGWLPGSRSLKSKIELSHEARRRAASLPVFLSHGISDDVVLYKYGEKSAQSLCSAGFQYITFKSYEGLGHYTVPREMAEVSNWLGSCLGLGGPSNNMASSHVVEDMRNKNKEGREGHQHK</sequence>
<evidence type="ECO:0000313" key="3">
    <source>
        <dbReference type="EMBL" id="RHN58568.1"/>
    </source>
</evidence>
<dbReference type="InterPro" id="IPR029058">
    <property type="entry name" value="AB_hydrolase_fold"/>
</dbReference>
<evidence type="ECO:0000313" key="4">
    <source>
        <dbReference type="EnsemblPlants" id="KEH28718"/>
    </source>
</evidence>
<dbReference type="STRING" id="3880.A0A072UHW3"/>
<evidence type="ECO:0000313" key="5">
    <source>
        <dbReference type="Proteomes" id="UP000002051"/>
    </source>
</evidence>
<keyword evidence="3" id="KW-0378">Hydrolase</keyword>
<dbReference type="Proteomes" id="UP000265566">
    <property type="component" value="Chromosome 4"/>
</dbReference>
<protein>
    <submittedName>
        <fullName evidence="2">Acyl thioesterase-like protein</fullName>
    </submittedName>
    <submittedName>
        <fullName evidence="3">Putative lysophospholipase</fullName>
        <ecNumber evidence="3">3.1.1.5</ecNumber>
    </submittedName>
</protein>
<dbReference type="EnsemblPlants" id="KEH28718">
    <property type="protein sequence ID" value="KEH28718"/>
    <property type="gene ID" value="MTR_4g011320"/>
</dbReference>
<dbReference type="OrthoDB" id="2418081at2759"/>
<reference evidence="4" key="3">
    <citation type="submission" date="2015-04" db="UniProtKB">
        <authorList>
            <consortium name="EnsemblPlants"/>
        </authorList>
    </citation>
    <scope>IDENTIFICATION</scope>
    <source>
        <strain evidence="4">cv. Jemalong A17</strain>
    </source>
</reference>
<dbReference type="SUPFAM" id="SSF53474">
    <property type="entry name" value="alpha/beta-Hydrolases"/>
    <property type="match status" value="1"/>
</dbReference>
<feature type="domain" description="Phospholipase/carboxylesterase/thioesterase" evidence="1">
    <location>
        <begin position="25"/>
        <end position="249"/>
    </location>
</feature>
<dbReference type="Gene3D" id="3.40.50.1820">
    <property type="entry name" value="alpha/beta hydrolase"/>
    <property type="match status" value="1"/>
</dbReference>
<dbReference type="Pfam" id="PF02230">
    <property type="entry name" value="Abhydrolase_2"/>
    <property type="match status" value="1"/>
</dbReference>
<dbReference type="EMBL" id="PSQE01000004">
    <property type="protein sequence ID" value="RHN58568.1"/>
    <property type="molecule type" value="Genomic_DNA"/>
</dbReference>
<dbReference type="InterPro" id="IPR003140">
    <property type="entry name" value="PLipase/COase/thioEstase"/>
</dbReference>
<organism evidence="2 5">
    <name type="scientific">Medicago truncatula</name>
    <name type="common">Barrel medic</name>
    <name type="synonym">Medicago tribuloides</name>
    <dbReference type="NCBI Taxonomy" id="3880"/>
    <lineage>
        <taxon>Eukaryota</taxon>
        <taxon>Viridiplantae</taxon>
        <taxon>Streptophyta</taxon>
        <taxon>Embryophyta</taxon>
        <taxon>Tracheophyta</taxon>
        <taxon>Spermatophyta</taxon>
        <taxon>Magnoliopsida</taxon>
        <taxon>eudicotyledons</taxon>
        <taxon>Gunneridae</taxon>
        <taxon>Pentapetalae</taxon>
        <taxon>rosids</taxon>
        <taxon>fabids</taxon>
        <taxon>Fabales</taxon>
        <taxon>Fabaceae</taxon>
        <taxon>Papilionoideae</taxon>
        <taxon>50 kb inversion clade</taxon>
        <taxon>NPAAA clade</taxon>
        <taxon>Hologalegina</taxon>
        <taxon>IRL clade</taxon>
        <taxon>Trifolieae</taxon>
        <taxon>Medicago</taxon>
    </lineage>
</organism>
<evidence type="ECO:0000313" key="2">
    <source>
        <dbReference type="EMBL" id="KEH28718.1"/>
    </source>
</evidence>
<dbReference type="Proteomes" id="UP000002051">
    <property type="component" value="Chromosome 4"/>
</dbReference>